<evidence type="ECO:0000256" key="4">
    <source>
        <dbReference type="ARBA" id="ARBA00023125"/>
    </source>
</evidence>
<evidence type="ECO:0000256" key="3">
    <source>
        <dbReference type="ARBA" id="ARBA00023082"/>
    </source>
</evidence>
<evidence type="ECO:0000313" key="8">
    <source>
        <dbReference type="EMBL" id="MBP2364853.1"/>
    </source>
</evidence>
<comment type="similarity">
    <text evidence="1">Belongs to the sigma-70 factor family. ECF subfamily.</text>
</comment>
<sequence length="172" mass="18397">MTALDRIPVPGAPDLDEVFRRHADRLWSVALRMLGDAAEAEDAVQEAFLAALRSPGFRGDATAGTWLHRIIVNGCVDRIRAAGRRRSHTRSLAPAVAADPAGRLVTRLAVDDALAVLPVEQRVAVVLVDGLGYSVSEVADIVGVPAGTVKSRCARGRLRLARALGHLREEGR</sequence>
<keyword evidence="9" id="KW-1185">Reference proteome</keyword>
<dbReference type="PANTHER" id="PTHR43133">
    <property type="entry name" value="RNA POLYMERASE ECF-TYPE SIGMA FACTO"/>
    <property type="match status" value="1"/>
</dbReference>
<evidence type="ECO:0000313" key="9">
    <source>
        <dbReference type="Proteomes" id="UP001519295"/>
    </source>
</evidence>
<organism evidence="8 9">
    <name type="scientific">Pseudonocardia parietis</name>
    <dbReference type="NCBI Taxonomy" id="570936"/>
    <lineage>
        <taxon>Bacteria</taxon>
        <taxon>Bacillati</taxon>
        <taxon>Actinomycetota</taxon>
        <taxon>Actinomycetes</taxon>
        <taxon>Pseudonocardiales</taxon>
        <taxon>Pseudonocardiaceae</taxon>
        <taxon>Pseudonocardia</taxon>
    </lineage>
</organism>
<dbReference type="Gene3D" id="1.10.1740.10">
    <property type="match status" value="1"/>
</dbReference>
<evidence type="ECO:0000256" key="1">
    <source>
        <dbReference type="ARBA" id="ARBA00010641"/>
    </source>
</evidence>
<dbReference type="InterPro" id="IPR013324">
    <property type="entry name" value="RNA_pol_sigma_r3/r4-like"/>
</dbReference>
<dbReference type="InterPro" id="IPR036388">
    <property type="entry name" value="WH-like_DNA-bd_sf"/>
</dbReference>
<dbReference type="InterPro" id="IPR007627">
    <property type="entry name" value="RNA_pol_sigma70_r2"/>
</dbReference>
<dbReference type="CDD" id="cd06171">
    <property type="entry name" value="Sigma70_r4"/>
    <property type="match status" value="1"/>
</dbReference>
<evidence type="ECO:0000256" key="2">
    <source>
        <dbReference type="ARBA" id="ARBA00023015"/>
    </source>
</evidence>
<name>A0ABS4VM79_9PSEU</name>
<dbReference type="EMBL" id="JAGINU010000001">
    <property type="protein sequence ID" value="MBP2364853.1"/>
    <property type="molecule type" value="Genomic_DNA"/>
</dbReference>
<dbReference type="PANTHER" id="PTHR43133:SF50">
    <property type="entry name" value="ECF RNA POLYMERASE SIGMA FACTOR SIGM"/>
    <property type="match status" value="1"/>
</dbReference>
<dbReference type="NCBIfam" id="TIGR02937">
    <property type="entry name" value="sigma70-ECF"/>
    <property type="match status" value="1"/>
</dbReference>
<dbReference type="RefSeq" id="WP_210024854.1">
    <property type="nucleotide sequence ID" value="NZ_JAGINU010000001.1"/>
</dbReference>
<comment type="caution">
    <text evidence="8">The sequence shown here is derived from an EMBL/GenBank/DDBJ whole genome shotgun (WGS) entry which is preliminary data.</text>
</comment>
<protein>
    <submittedName>
        <fullName evidence="8">RNA polymerase sigma-70 factor (ECF subfamily)</fullName>
    </submittedName>
</protein>
<dbReference type="Proteomes" id="UP001519295">
    <property type="component" value="Unassembled WGS sequence"/>
</dbReference>
<dbReference type="InterPro" id="IPR013325">
    <property type="entry name" value="RNA_pol_sigma_r2"/>
</dbReference>
<evidence type="ECO:0000259" key="7">
    <source>
        <dbReference type="Pfam" id="PF08281"/>
    </source>
</evidence>
<gene>
    <name evidence="8" type="ORF">JOF36_000549</name>
</gene>
<evidence type="ECO:0000256" key="5">
    <source>
        <dbReference type="ARBA" id="ARBA00023163"/>
    </source>
</evidence>
<keyword evidence="2" id="KW-0805">Transcription regulation</keyword>
<dbReference type="Pfam" id="PF04542">
    <property type="entry name" value="Sigma70_r2"/>
    <property type="match status" value="1"/>
</dbReference>
<dbReference type="Gene3D" id="1.10.10.10">
    <property type="entry name" value="Winged helix-like DNA-binding domain superfamily/Winged helix DNA-binding domain"/>
    <property type="match status" value="1"/>
</dbReference>
<dbReference type="InterPro" id="IPR039425">
    <property type="entry name" value="RNA_pol_sigma-70-like"/>
</dbReference>
<feature type="domain" description="RNA polymerase sigma-70 region 2" evidence="6">
    <location>
        <begin position="19"/>
        <end position="85"/>
    </location>
</feature>
<dbReference type="InterPro" id="IPR014284">
    <property type="entry name" value="RNA_pol_sigma-70_dom"/>
</dbReference>
<keyword evidence="5" id="KW-0804">Transcription</keyword>
<dbReference type="SUPFAM" id="SSF88659">
    <property type="entry name" value="Sigma3 and sigma4 domains of RNA polymerase sigma factors"/>
    <property type="match status" value="1"/>
</dbReference>
<dbReference type="Pfam" id="PF08281">
    <property type="entry name" value="Sigma70_r4_2"/>
    <property type="match status" value="1"/>
</dbReference>
<dbReference type="InterPro" id="IPR013249">
    <property type="entry name" value="RNA_pol_sigma70_r4_t2"/>
</dbReference>
<keyword evidence="4" id="KW-0238">DNA-binding</keyword>
<evidence type="ECO:0000259" key="6">
    <source>
        <dbReference type="Pfam" id="PF04542"/>
    </source>
</evidence>
<keyword evidence="3" id="KW-0731">Sigma factor</keyword>
<accession>A0ABS4VM79</accession>
<feature type="domain" description="RNA polymerase sigma factor 70 region 4 type 2" evidence="7">
    <location>
        <begin position="108"/>
        <end position="160"/>
    </location>
</feature>
<dbReference type="SUPFAM" id="SSF88946">
    <property type="entry name" value="Sigma2 domain of RNA polymerase sigma factors"/>
    <property type="match status" value="1"/>
</dbReference>
<proteinExistence type="inferred from homology"/>
<reference evidence="8 9" key="1">
    <citation type="submission" date="2021-03" db="EMBL/GenBank/DDBJ databases">
        <title>Sequencing the genomes of 1000 actinobacteria strains.</title>
        <authorList>
            <person name="Klenk H.-P."/>
        </authorList>
    </citation>
    <scope>NUCLEOTIDE SEQUENCE [LARGE SCALE GENOMIC DNA]</scope>
    <source>
        <strain evidence="8 9">DSM 45256</strain>
    </source>
</reference>